<evidence type="ECO:0000256" key="1">
    <source>
        <dbReference type="SAM" id="MobiDB-lite"/>
    </source>
</evidence>
<feature type="compositionally biased region" description="Polar residues" evidence="1">
    <location>
        <begin position="40"/>
        <end position="55"/>
    </location>
</feature>
<evidence type="ECO:0000313" key="2">
    <source>
        <dbReference type="EMBL" id="KAK0370214.1"/>
    </source>
</evidence>
<feature type="compositionally biased region" description="Basic residues" evidence="1">
    <location>
        <begin position="1"/>
        <end position="18"/>
    </location>
</feature>
<name>A0ABQ9PHC1_9PEZI</name>
<organism evidence="2 3">
    <name type="scientific">Colletotrichum limetticola</name>
    <dbReference type="NCBI Taxonomy" id="1209924"/>
    <lineage>
        <taxon>Eukaryota</taxon>
        <taxon>Fungi</taxon>
        <taxon>Dikarya</taxon>
        <taxon>Ascomycota</taxon>
        <taxon>Pezizomycotina</taxon>
        <taxon>Sordariomycetes</taxon>
        <taxon>Hypocreomycetidae</taxon>
        <taxon>Glomerellales</taxon>
        <taxon>Glomerellaceae</taxon>
        <taxon>Colletotrichum</taxon>
        <taxon>Colletotrichum acutatum species complex</taxon>
    </lineage>
</organism>
<feature type="region of interest" description="Disordered" evidence="1">
    <location>
        <begin position="1"/>
        <end position="55"/>
    </location>
</feature>
<protein>
    <submittedName>
        <fullName evidence="2">Uncharacterized protein</fullName>
    </submittedName>
</protein>
<keyword evidence="3" id="KW-1185">Reference proteome</keyword>
<reference evidence="2" key="1">
    <citation type="submission" date="2023-04" db="EMBL/GenBank/DDBJ databases">
        <title>Colletotrichum limetticola genome sequence.</title>
        <authorList>
            <person name="Baroncelli R."/>
        </authorList>
    </citation>
    <scope>NUCLEOTIDE SEQUENCE</scope>
    <source>
        <strain evidence="2">KLA-Anderson</strain>
    </source>
</reference>
<sequence>MRQRQANHLKNPKSLRIVKHPDSSNSAWQGFRPNPLKPATGSSSYPTSLAESMLL</sequence>
<dbReference type="Proteomes" id="UP001169217">
    <property type="component" value="Unassembled WGS sequence"/>
</dbReference>
<accession>A0ABQ9PHC1</accession>
<gene>
    <name evidence="2" type="ORF">CLIM01_12437</name>
</gene>
<proteinExistence type="predicted"/>
<comment type="caution">
    <text evidence="2">The sequence shown here is derived from an EMBL/GenBank/DDBJ whole genome shotgun (WGS) entry which is preliminary data.</text>
</comment>
<evidence type="ECO:0000313" key="3">
    <source>
        <dbReference type="Proteomes" id="UP001169217"/>
    </source>
</evidence>
<dbReference type="EMBL" id="JARUPT010000562">
    <property type="protein sequence ID" value="KAK0370214.1"/>
    <property type="molecule type" value="Genomic_DNA"/>
</dbReference>